<keyword evidence="2" id="KW-0328">Glycosyltransferase</keyword>
<dbReference type="PANTHER" id="PTHR43179:SF12">
    <property type="entry name" value="GALACTOFURANOSYLTRANSFERASE GLFT2"/>
    <property type="match status" value="1"/>
</dbReference>
<dbReference type="GO" id="GO:0016757">
    <property type="term" value="F:glycosyltransferase activity"/>
    <property type="evidence" value="ECO:0007669"/>
    <property type="project" value="UniProtKB-KW"/>
</dbReference>
<gene>
    <name evidence="5" type="ORF">SAMN05421789_102250</name>
</gene>
<evidence type="ECO:0000313" key="6">
    <source>
        <dbReference type="Proteomes" id="UP000185839"/>
    </source>
</evidence>
<evidence type="ECO:0000256" key="2">
    <source>
        <dbReference type="ARBA" id="ARBA00022676"/>
    </source>
</evidence>
<evidence type="ECO:0000259" key="4">
    <source>
        <dbReference type="Pfam" id="PF00535"/>
    </source>
</evidence>
<comment type="similarity">
    <text evidence="1">Belongs to the glycosyltransferase 2 family.</text>
</comment>
<dbReference type="Pfam" id="PF00535">
    <property type="entry name" value="Glycos_transf_2"/>
    <property type="match status" value="1"/>
</dbReference>
<sequence length="303" mass="35219">MKETNSLGNLAIIILNYNTAGKIANQVTQLIAEGISSSIFYIIDNHSKIEDRKSLEDFSQKNNLNFIKSPENGGYAKGNNIAIAHAINDGKIVFLILNPDIEIPLKTISTLYETISNEKELLFVGPRICDKYDRNIIFSDGGILKPEKCFESDHLHYGRNVEEVNSSEKNYRIDYVNGSALMFKKETVEILGKMREDFFMYFEEAEWCYRLKQYPKYKQAILTNVVAYHEMSDKGDFYQFYMTRNRIYMCRLYQIPHKSLIKSYLYEAQKRFLGFKGNTKKNFSFFTTQVKAVLEGEFQKLNS</sequence>
<name>A0A1N7JPG6_9FLAO</name>
<dbReference type="STRING" id="713588.SAMN05421789_102250"/>
<keyword evidence="3" id="KW-0808">Transferase</keyword>
<protein>
    <recommendedName>
        <fullName evidence="4">Glycosyltransferase 2-like domain-containing protein</fullName>
    </recommendedName>
</protein>
<proteinExistence type="inferred from homology"/>
<dbReference type="Gene3D" id="3.90.550.10">
    <property type="entry name" value="Spore Coat Polysaccharide Biosynthesis Protein SpsA, Chain A"/>
    <property type="match status" value="1"/>
</dbReference>
<evidence type="ECO:0000256" key="1">
    <source>
        <dbReference type="ARBA" id="ARBA00006739"/>
    </source>
</evidence>
<reference evidence="6" key="1">
    <citation type="submission" date="2017-01" db="EMBL/GenBank/DDBJ databases">
        <authorList>
            <person name="Varghese N."/>
            <person name="Submissions S."/>
        </authorList>
    </citation>
    <scope>NUCLEOTIDE SEQUENCE [LARGE SCALE GENOMIC DNA]</scope>
    <source>
        <strain evidence="6">DSM 23145</strain>
    </source>
</reference>
<keyword evidence="6" id="KW-1185">Reference proteome</keyword>
<accession>A0A1N7JPG6</accession>
<dbReference type="AlphaFoldDB" id="A0A1N7JPG6"/>
<evidence type="ECO:0000256" key="3">
    <source>
        <dbReference type="ARBA" id="ARBA00022679"/>
    </source>
</evidence>
<dbReference type="PANTHER" id="PTHR43179">
    <property type="entry name" value="RHAMNOSYLTRANSFERASE WBBL"/>
    <property type="match status" value="1"/>
</dbReference>
<feature type="domain" description="Glycosyltransferase 2-like" evidence="4">
    <location>
        <begin position="12"/>
        <end position="139"/>
    </location>
</feature>
<dbReference type="SUPFAM" id="SSF53448">
    <property type="entry name" value="Nucleotide-diphospho-sugar transferases"/>
    <property type="match status" value="1"/>
</dbReference>
<organism evidence="5 6">
    <name type="scientific">Kaistella chaponensis</name>
    <dbReference type="NCBI Taxonomy" id="713588"/>
    <lineage>
        <taxon>Bacteria</taxon>
        <taxon>Pseudomonadati</taxon>
        <taxon>Bacteroidota</taxon>
        <taxon>Flavobacteriia</taxon>
        <taxon>Flavobacteriales</taxon>
        <taxon>Weeksellaceae</taxon>
        <taxon>Chryseobacterium group</taxon>
        <taxon>Kaistella</taxon>
    </lineage>
</organism>
<evidence type="ECO:0000313" key="5">
    <source>
        <dbReference type="EMBL" id="SIS51242.1"/>
    </source>
</evidence>
<dbReference type="Proteomes" id="UP000185839">
    <property type="component" value="Unassembled WGS sequence"/>
</dbReference>
<dbReference type="InterPro" id="IPR029044">
    <property type="entry name" value="Nucleotide-diphossugar_trans"/>
</dbReference>
<dbReference type="EMBL" id="FTOI01000002">
    <property type="protein sequence ID" value="SIS51242.1"/>
    <property type="molecule type" value="Genomic_DNA"/>
</dbReference>
<dbReference type="InterPro" id="IPR001173">
    <property type="entry name" value="Glyco_trans_2-like"/>
</dbReference>